<evidence type="ECO:0000256" key="7">
    <source>
        <dbReference type="ARBA" id="ARBA00022989"/>
    </source>
</evidence>
<dbReference type="PIRSF" id="PIRSF037232">
    <property type="entry name" value="Tricalbin"/>
    <property type="match status" value="1"/>
</dbReference>
<evidence type="ECO:0000259" key="14">
    <source>
        <dbReference type="PROSITE" id="PS51847"/>
    </source>
</evidence>
<dbReference type="PANTHER" id="PTHR46980:SF1">
    <property type="entry name" value="TRICALBIN-3"/>
    <property type="match status" value="1"/>
</dbReference>
<dbReference type="InterPro" id="IPR037761">
    <property type="entry name" value="C2A_Tricalbin"/>
</dbReference>
<feature type="domain" description="C2" evidence="13">
    <location>
        <begin position="1101"/>
        <end position="1220"/>
    </location>
</feature>
<dbReference type="CDD" id="cd04052">
    <property type="entry name" value="C2B_Tricalbin-like"/>
    <property type="match status" value="1"/>
</dbReference>
<evidence type="ECO:0000256" key="8">
    <source>
        <dbReference type="ARBA" id="ARBA00023055"/>
    </source>
</evidence>
<dbReference type="CDD" id="cd04044">
    <property type="entry name" value="C2A_Tricalbin-like"/>
    <property type="match status" value="1"/>
</dbReference>
<feature type="domain" description="SMP-LTD" evidence="14">
    <location>
        <begin position="284"/>
        <end position="491"/>
    </location>
</feature>
<keyword evidence="10" id="KW-0472">Membrane</keyword>
<dbReference type="GO" id="GO:0061817">
    <property type="term" value="P:endoplasmic reticulum-plasma membrane tethering"/>
    <property type="evidence" value="ECO:0007669"/>
    <property type="project" value="InterPro"/>
</dbReference>
<evidence type="ECO:0000313" key="16">
    <source>
        <dbReference type="Proteomes" id="UP001152885"/>
    </source>
</evidence>
<feature type="coiled-coil region" evidence="11">
    <location>
        <begin position="929"/>
        <end position="960"/>
    </location>
</feature>
<dbReference type="Gene3D" id="2.60.40.150">
    <property type="entry name" value="C2 domain"/>
    <property type="match status" value="4"/>
</dbReference>
<proteinExistence type="predicted"/>
<feature type="compositionally biased region" description="Polar residues" evidence="12">
    <location>
        <begin position="140"/>
        <end position="158"/>
    </location>
</feature>
<feature type="domain" description="C2" evidence="13">
    <location>
        <begin position="633"/>
        <end position="749"/>
    </location>
</feature>
<dbReference type="Pfam" id="PF00168">
    <property type="entry name" value="C2"/>
    <property type="match status" value="5"/>
</dbReference>
<comment type="caution">
    <text evidence="15">The sequence shown here is derived from an EMBL/GenBank/DDBJ whole genome shotgun (WGS) entry which is preliminary data.</text>
</comment>
<evidence type="ECO:0000256" key="9">
    <source>
        <dbReference type="ARBA" id="ARBA00023121"/>
    </source>
</evidence>
<keyword evidence="8" id="KW-0445">Lipid transport</keyword>
<keyword evidence="6" id="KW-0256">Endoplasmic reticulum</keyword>
<dbReference type="Pfam" id="PF24920">
    <property type="entry name" value="C2_TCB1"/>
    <property type="match status" value="1"/>
</dbReference>
<feature type="domain" description="C2" evidence="13">
    <location>
        <begin position="759"/>
        <end position="890"/>
    </location>
</feature>
<sequence>MTVSQIPDLEKRPGINELELEKNKNITQEQRDEIYQNGTQVLNNLPSNLSSSETKSSDISEKGEKGENGEKNESSGGHITLNPLSKSKSRNEKEIEKEKEYLNNKTVHDIGRNHKVHEDKSISKDKKLVSKEEVREYNKEQQLNNQNPLVASKNQPRNPDSEDLKNQPQKVRIRDRTTFSWQNVGSWDAGSEGNVDKKALLKNAKIVESYIIDHFYGDWFWNCSLILGTCFFAWLVARLGGSILSLGFVLLFTNSVYRSEFRRFNRNIRDDLTRVKANNRLVDELETMEWMNSFLDKFWVIYMPALSETVMFQTNEILKDQAPGMGIEALSLNEFTLGSKAPRVDSIKSYTQKGKNIIEMDWAFSFAPNDTDDMTKNEIKKKIDPKVALGVTVGKGIITKSLPILVEDMTFIGRMKVKLRLNNNFPHVKMVSIQFLEAPTIDYALKPVGGDTLGLDIMSFIPGLSKFINGIIHSTLRPMLYAPNSLDVDVEELMSGQSNDSIGVVAVTVKQAKKLKTGSNTKPNSINPYVQIQVSNNGEIDERTNTKKSINDPIFMETKYILINQLEGNFLNFNVFDLVKDKPDDKLIGNCEFPLSELLQEENIQDITKNIMEGGKVVGKLNLDIKWFPTIKPITLEDGSKEIVTDAEVGIMKITLHEAKDLDISQSVIGLLNPYAEIFVNNELVKKCRRNRQTNEPSWEQSFESIITNQSETTIQILVRDSVENNIVGNLQVNLQDIVFESGRGQEWFECPPIGPKGPAPKIRISASWKPLALDEDTSAKVITPAPIGGMRLHLRGAKNLKNLESVGYVDPYVKVILNGKLRAKTVTFEETINPQWNSVYFLPVTNEHQHYLLEIMDAEPEGKDRSLGTAAINIADFIRKNDEGYFLGYDGGNEVIEQAVLFNSEPTGSIYYSVSFFPTIPTYSLSQLHNEQAYQKQLEEKQKQEEEQYQRDKKLYRDNPEEFQWVEIQEDNSKEPPKIEVKLEDAIKYRAGAMTCHLFEGHFERNEVYVQILFDEQVHPSGITSKIETKSLSTKTNAECFIRDLPNSIIVFRVTKTADVTNEKDIVAEKIFSTIDIYEKSYKNAIKLNLGGKNSVEVQLEFTPSIAKLAPLDTILDVGKVKLEIIGAESLKSVDSNGKSDPICVVKLDGVEIFRTQKRRKTLDPLWNEAVEFPMISRSRQLLLLEVYDWDLTHDDELLGIANLDISEIPALTTTPFTVNLNTQGKLNLRATFFPEYIRPPLNPNSLLPIDLNMVTDAPMKMVGSVGEIAHNAVGTGIGTVSDSLTKGHGFLSSFKSKRKRGKDKHNNNNNDAASEFSPIKSQYSNDTDNEHKDNQEKHEESKEEEQQDGDDIPEEEKEFRKTQDAEIASINALPNVREKGLPAPQMPTLKPPGVIGHSRNTSTATDATSFSTGPDSVPGRLTIIEAKNFQPSKNLEVKVTLRSSTKDKSLIKTRPTKFDKHYQSYRWSESVPFRSSQTGQLIINLREHHTFGKSVSLGEQVLNLADYINVSENIPINVGEGILIINLKEFRT</sequence>
<dbReference type="GO" id="GO:0005789">
    <property type="term" value="C:endoplasmic reticulum membrane"/>
    <property type="evidence" value="ECO:0007669"/>
    <property type="project" value="UniProtKB-SubCell"/>
</dbReference>
<dbReference type="PROSITE" id="PS51847">
    <property type="entry name" value="SMP"/>
    <property type="match status" value="1"/>
</dbReference>
<dbReference type="CDD" id="cd04045">
    <property type="entry name" value="C2C_Tricalbin-like"/>
    <property type="match status" value="1"/>
</dbReference>
<protein>
    <recommendedName>
        <fullName evidence="17">Tricalbin-3</fullName>
    </recommendedName>
</protein>
<dbReference type="InterPro" id="IPR000008">
    <property type="entry name" value="C2_dom"/>
</dbReference>
<evidence type="ECO:0000259" key="13">
    <source>
        <dbReference type="PROSITE" id="PS50004"/>
    </source>
</evidence>
<dbReference type="InterPro" id="IPR037756">
    <property type="entry name" value="C2D_Tricalbin"/>
</dbReference>
<dbReference type="InterPro" id="IPR031468">
    <property type="entry name" value="SMP_LBD"/>
</dbReference>
<evidence type="ECO:0000256" key="5">
    <source>
        <dbReference type="ARBA" id="ARBA00022737"/>
    </source>
</evidence>
<keyword evidence="11" id="KW-0175">Coiled coil</keyword>
<evidence type="ECO:0000256" key="10">
    <source>
        <dbReference type="ARBA" id="ARBA00023136"/>
    </source>
</evidence>
<comment type="subcellular location">
    <subcellularLocation>
        <location evidence="1">Endoplasmic reticulum membrane</location>
    </subcellularLocation>
</comment>
<feature type="compositionally biased region" description="Low complexity" evidence="12">
    <location>
        <begin position="1403"/>
        <end position="1414"/>
    </location>
</feature>
<feature type="compositionally biased region" description="Basic and acidic residues" evidence="12">
    <location>
        <begin position="1330"/>
        <end position="1343"/>
    </location>
</feature>
<reference evidence="15" key="1">
    <citation type="submission" date="2022-12" db="EMBL/GenBank/DDBJ databases">
        <authorList>
            <person name="Brejova B."/>
        </authorList>
    </citation>
    <scope>NUCLEOTIDE SEQUENCE</scope>
</reference>
<evidence type="ECO:0000256" key="11">
    <source>
        <dbReference type="SAM" id="Coils"/>
    </source>
</evidence>
<accession>A0A9W4XHA4</accession>
<dbReference type="PROSITE" id="PS50004">
    <property type="entry name" value="C2"/>
    <property type="match status" value="4"/>
</dbReference>
<dbReference type="PANTHER" id="PTHR46980">
    <property type="entry name" value="TRICALBIN-1-RELATED"/>
    <property type="match status" value="1"/>
</dbReference>
<keyword evidence="9" id="KW-0446">Lipid-binding</keyword>
<dbReference type="SUPFAM" id="SSF49562">
    <property type="entry name" value="C2 domain (Calcium/lipid-binding domain, CaLB)"/>
    <property type="match status" value="4"/>
</dbReference>
<keyword evidence="16" id="KW-1185">Reference proteome</keyword>
<feature type="compositionally biased region" description="Basic and acidic residues" evidence="12">
    <location>
        <begin position="55"/>
        <end position="73"/>
    </location>
</feature>
<feature type="compositionally biased region" description="Low complexity" evidence="12">
    <location>
        <begin position="42"/>
        <end position="54"/>
    </location>
</feature>
<dbReference type="InterPro" id="IPR037765">
    <property type="entry name" value="C2B_Tricalbin"/>
</dbReference>
<dbReference type="InterPro" id="IPR056910">
    <property type="entry name" value="TCB1-3_C2"/>
</dbReference>
<keyword evidence="2" id="KW-0813">Transport</keyword>
<dbReference type="InterPro" id="IPR037762">
    <property type="entry name" value="C2C_Tricalbin"/>
</dbReference>
<dbReference type="GO" id="GO:0071944">
    <property type="term" value="C:cell periphery"/>
    <property type="evidence" value="ECO:0007669"/>
    <property type="project" value="UniProtKB-ARBA"/>
</dbReference>
<evidence type="ECO:0000256" key="2">
    <source>
        <dbReference type="ARBA" id="ARBA00022448"/>
    </source>
</evidence>
<feature type="domain" description="C2" evidence="13">
    <location>
        <begin position="482"/>
        <end position="608"/>
    </location>
</feature>
<keyword evidence="7" id="KW-1133">Transmembrane helix</keyword>
<gene>
    <name evidence="15" type="ORF">CANVERA_P3286</name>
</gene>
<evidence type="ECO:0008006" key="17">
    <source>
        <dbReference type="Google" id="ProtNLM"/>
    </source>
</evidence>
<feature type="compositionally biased region" description="Basic and acidic residues" evidence="12">
    <location>
        <begin position="89"/>
        <end position="139"/>
    </location>
</feature>
<feature type="region of interest" description="Disordered" evidence="12">
    <location>
        <begin position="1294"/>
        <end position="1418"/>
    </location>
</feature>
<evidence type="ECO:0000256" key="12">
    <source>
        <dbReference type="SAM" id="MobiDB-lite"/>
    </source>
</evidence>
<dbReference type="GO" id="GO:0008289">
    <property type="term" value="F:lipid binding"/>
    <property type="evidence" value="ECO:0007669"/>
    <property type="project" value="UniProtKB-KW"/>
</dbReference>
<feature type="compositionally biased region" description="Basic and acidic residues" evidence="12">
    <location>
        <begin position="8"/>
        <end position="34"/>
    </location>
</feature>
<dbReference type="Proteomes" id="UP001152885">
    <property type="component" value="Unassembled WGS sequence"/>
</dbReference>
<evidence type="ECO:0000256" key="3">
    <source>
        <dbReference type="ARBA" id="ARBA00022553"/>
    </source>
</evidence>
<keyword evidence="5" id="KW-0677">Repeat</keyword>
<organism evidence="15 16">
    <name type="scientific">Candida verbasci</name>
    <dbReference type="NCBI Taxonomy" id="1227364"/>
    <lineage>
        <taxon>Eukaryota</taxon>
        <taxon>Fungi</taxon>
        <taxon>Dikarya</taxon>
        <taxon>Ascomycota</taxon>
        <taxon>Saccharomycotina</taxon>
        <taxon>Pichiomycetes</taxon>
        <taxon>Debaryomycetaceae</taxon>
        <taxon>Candida/Lodderomyces clade</taxon>
        <taxon>Candida</taxon>
    </lineage>
</organism>
<dbReference type="CDD" id="cd21678">
    <property type="entry name" value="SMP_TCB"/>
    <property type="match status" value="1"/>
</dbReference>
<dbReference type="InterPro" id="IPR052455">
    <property type="entry name" value="Tricalbin_domain"/>
</dbReference>
<dbReference type="OrthoDB" id="1029639at2759"/>
<name>A0A9W4XHA4_9ASCO</name>
<dbReference type="InterPro" id="IPR017147">
    <property type="entry name" value="Tricalbin"/>
</dbReference>
<evidence type="ECO:0000256" key="4">
    <source>
        <dbReference type="ARBA" id="ARBA00022692"/>
    </source>
</evidence>
<evidence type="ECO:0000256" key="6">
    <source>
        <dbReference type="ARBA" id="ARBA00022824"/>
    </source>
</evidence>
<evidence type="ECO:0000256" key="1">
    <source>
        <dbReference type="ARBA" id="ARBA00004586"/>
    </source>
</evidence>
<keyword evidence="3" id="KW-0597">Phosphoprotein</keyword>
<evidence type="ECO:0000313" key="15">
    <source>
        <dbReference type="EMBL" id="CAI5758774.1"/>
    </source>
</evidence>
<dbReference type="CDD" id="cd04040">
    <property type="entry name" value="C2D_Tricalbin-like"/>
    <property type="match status" value="1"/>
</dbReference>
<keyword evidence="4" id="KW-0812">Transmembrane</keyword>
<dbReference type="Pfam" id="PF25669">
    <property type="entry name" value="SMP_MUG190-like"/>
    <property type="match status" value="1"/>
</dbReference>
<dbReference type="SMART" id="SM00239">
    <property type="entry name" value="C2"/>
    <property type="match status" value="5"/>
</dbReference>
<dbReference type="GO" id="GO:0006869">
    <property type="term" value="P:lipid transport"/>
    <property type="evidence" value="ECO:0007669"/>
    <property type="project" value="UniProtKB-KW"/>
</dbReference>
<dbReference type="EMBL" id="CANTUO010000003">
    <property type="protein sequence ID" value="CAI5758774.1"/>
    <property type="molecule type" value="Genomic_DNA"/>
</dbReference>
<feature type="region of interest" description="Disordered" evidence="12">
    <location>
        <begin position="1"/>
        <end position="170"/>
    </location>
</feature>
<dbReference type="InterPro" id="IPR035892">
    <property type="entry name" value="C2_domain_sf"/>
</dbReference>
<feature type="compositionally biased region" description="Acidic residues" evidence="12">
    <location>
        <begin position="1344"/>
        <end position="1358"/>
    </location>
</feature>